<dbReference type="InterPro" id="IPR050963">
    <property type="entry name" value="Sirohydro_Cobaltochel/CbiX"/>
</dbReference>
<dbReference type="PANTHER" id="PTHR33542">
    <property type="entry name" value="SIROHYDROCHLORIN FERROCHELATASE, CHLOROPLASTIC"/>
    <property type="match status" value="1"/>
</dbReference>
<dbReference type="RefSeq" id="WP_034768584.1">
    <property type="nucleotide sequence ID" value="NZ_CCRF01000035.1"/>
</dbReference>
<reference evidence="3 4" key="1">
    <citation type="submission" date="2014-07" db="EMBL/GenBank/DDBJ databases">
        <authorList>
            <person name="Wibberg Daniel"/>
        </authorList>
    </citation>
    <scope>NUCLEOTIDE SEQUENCE [LARGE SCALE GENOMIC DNA]</scope>
</reference>
<evidence type="ECO:0000313" key="3">
    <source>
        <dbReference type="EMBL" id="CEE00786.1"/>
    </source>
</evidence>
<dbReference type="Proteomes" id="UP000040576">
    <property type="component" value="Unassembled WGS sequence"/>
</dbReference>
<dbReference type="SUPFAM" id="SSF53800">
    <property type="entry name" value="Chelatase"/>
    <property type="match status" value="1"/>
</dbReference>
<organism evidence="3 4">
    <name type="scientific">Caldibacillus thermoamylovorans</name>
    <dbReference type="NCBI Taxonomy" id="35841"/>
    <lineage>
        <taxon>Bacteria</taxon>
        <taxon>Bacillati</taxon>
        <taxon>Bacillota</taxon>
        <taxon>Bacilli</taxon>
        <taxon>Bacillales</taxon>
        <taxon>Bacillaceae</taxon>
        <taxon>Caldibacillus</taxon>
    </lineage>
</organism>
<dbReference type="GO" id="GO:0046872">
    <property type="term" value="F:metal ion binding"/>
    <property type="evidence" value="ECO:0007669"/>
    <property type="project" value="UniProtKB-KW"/>
</dbReference>
<evidence type="ECO:0000256" key="1">
    <source>
        <dbReference type="ARBA" id="ARBA00022723"/>
    </source>
</evidence>
<dbReference type="EMBL" id="CCRF01000035">
    <property type="protein sequence ID" value="CEE00786.1"/>
    <property type="molecule type" value="Genomic_DNA"/>
</dbReference>
<gene>
    <name evidence="3" type="primary">sirB</name>
    <name evidence="3" type="ORF">BT1A1_0939</name>
</gene>
<dbReference type="InterPro" id="IPR002762">
    <property type="entry name" value="CbiX-like"/>
</dbReference>
<proteinExistence type="predicted"/>
<dbReference type="AlphaFoldDB" id="A0A090IRS4"/>
<keyword evidence="1" id="KW-0479">Metal-binding</keyword>
<dbReference type="CDD" id="cd03414">
    <property type="entry name" value="CbiX_SirB_C"/>
    <property type="match status" value="1"/>
</dbReference>
<protein>
    <submittedName>
        <fullName evidence="3">Sirohydrochlorin ferrochelatase</fullName>
        <ecNumber evidence="3">4.99.1.4</ecNumber>
    </submittedName>
</protein>
<dbReference type="Pfam" id="PF01903">
    <property type="entry name" value="CbiX"/>
    <property type="match status" value="2"/>
</dbReference>
<dbReference type="PANTHER" id="PTHR33542:SF3">
    <property type="entry name" value="SIROHYDROCHLORIN FERROCHELATASE, CHLOROPLASTIC"/>
    <property type="match status" value="1"/>
</dbReference>
<dbReference type="Gene3D" id="3.40.50.1400">
    <property type="match status" value="2"/>
</dbReference>
<name>A0A090IRS4_9BACI</name>
<accession>A0A090IRS4</accession>
<keyword evidence="2 3" id="KW-0456">Lyase</keyword>
<dbReference type="CDD" id="cd03416">
    <property type="entry name" value="CbiX_SirB_N"/>
    <property type="match status" value="1"/>
</dbReference>
<sequence>MLGILYVCHGSRDLAAIAEVQDFIALVMNEVDVSFQECCFLELAQPDIDQGIAKLIEKGVTKIAVIPVLLLSAGHYYIDIPRKLEANKEKYPNISFAYGKPLGVQDRLIDILVDRINETGVPINHQAKILLVGRGSTYPETKVDIERLAKMLSEKIHFKNVNYCFLAACKPSFAEEFALSLKGNYSQVWVVPYLWFTGFLMNDLQKTIVTHKDVKKQIILSKQLGSHPNIKEALKDRVYETVQSLSFIRG</sequence>
<evidence type="ECO:0000313" key="4">
    <source>
        <dbReference type="Proteomes" id="UP000040576"/>
    </source>
</evidence>
<dbReference type="EC" id="4.99.1.4" evidence="3"/>
<keyword evidence="4" id="KW-1185">Reference proteome</keyword>
<dbReference type="GO" id="GO:0051266">
    <property type="term" value="F:sirohydrochlorin ferrochelatase activity"/>
    <property type="evidence" value="ECO:0007669"/>
    <property type="project" value="UniProtKB-EC"/>
</dbReference>
<evidence type="ECO:0000256" key="2">
    <source>
        <dbReference type="ARBA" id="ARBA00023239"/>
    </source>
</evidence>